<dbReference type="InterPro" id="IPR036737">
    <property type="entry name" value="OmpA-like_sf"/>
</dbReference>
<dbReference type="EMBL" id="CAFBNB010000223">
    <property type="protein sequence ID" value="CAB4938620.1"/>
    <property type="molecule type" value="Genomic_DNA"/>
</dbReference>
<dbReference type="Pfam" id="PF00691">
    <property type="entry name" value="OmpA"/>
    <property type="match status" value="1"/>
</dbReference>
<reference evidence="2" key="1">
    <citation type="submission" date="2020-05" db="EMBL/GenBank/DDBJ databases">
        <authorList>
            <person name="Chiriac C."/>
            <person name="Salcher M."/>
            <person name="Ghai R."/>
            <person name="Kavagutti S V."/>
        </authorList>
    </citation>
    <scope>NUCLEOTIDE SEQUENCE</scope>
</reference>
<proteinExistence type="predicted"/>
<gene>
    <name evidence="2" type="ORF">UFOPK3720_01142</name>
</gene>
<organism evidence="2">
    <name type="scientific">freshwater metagenome</name>
    <dbReference type="NCBI Taxonomy" id="449393"/>
    <lineage>
        <taxon>unclassified sequences</taxon>
        <taxon>metagenomes</taxon>
        <taxon>ecological metagenomes</taxon>
    </lineage>
</organism>
<protein>
    <submittedName>
        <fullName evidence="2">Unannotated protein</fullName>
    </submittedName>
</protein>
<evidence type="ECO:0000259" key="1">
    <source>
        <dbReference type="Pfam" id="PF00691"/>
    </source>
</evidence>
<dbReference type="Gene3D" id="3.30.1330.60">
    <property type="entry name" value="OmpA-like domain"/>
    <property type="match status" value="1"/>
</dbReference>
<sequence length="266" mass="27313">MPAGQSLLLVNGQPAPVTVRPNSTNDPTSLLIDAPGLNMRLQGRGGADDPLGLTSQNALILQSEQTLRTRSLTTARKTMVQPTAVSSGSGFKSNSVVKFYILPGTYLGELPTDASGAYEGRVPVAAGVPAGVHTLQANGYAPDGSIRSLSLGVLVKKSAASVRTLRTGTTVQFAANSDVLTAQTKAELRTLVSKTGKSPITVASLGFVQRSGDSANDQALSTTRAKAVGAYLRSLGVKGTYTVRGNGVGGPGAADRKVTVSVTYRG</sequence>
<dbReference type="AlphaFoldDB" id="A0A6J7J6E5"/>
<name>A0A6J7J6E5_9ZZZZ</name>
<feature type="domain" description="OmpA-like" evidence="1">
    <location>
        <begin position="173"/>
        <end position="247"/>
    </location>
</feature>
<dbReference type="InterPro" id="IPR006665">
    <property type="entry name" value="OmpA-like"/>
</dbReference>
<dbReference type="SUPFAM" id="SSF103088">
    <property type="entry name" value="OmpA-like"/>
    <property type="match status" value="1"/>
</dbReference>
<accession>A0A6J7J6E5</accession>
<evidence type="ECO:0000313" key="2">
    <source>
        <dbReference type="EMBL" id="CAB4938620.1"/>
    </source>
</evidence>